<evidence type="ECO:0008006" key="4">
    <source>
        <dbReference type="Google" id="ProtNLM"/>
    </source>
</evidence>
<sequence length="229" mass="25080">MQSVDQMVHERSKNMARSRGMGVVARSALWGAGIGTLLMGALTLAIDLAVPNTSGKPPASALVTFVAILMVALLFGGVPGTVIGTGVGFLRRSVQRPRAAPRPMHPPIPQQPYDMWSDLVERCAESTRRVAAAVQTVPNSPAKEWLRRISEQLAGELDDVRGIAQLGRALGAVDRQHPVYQRLLKATHDFHQFENEVGRVALQMFDHPELDEARTHLEFLEKQLPQLSA</sequence>
<protein>
    <recommendedName>
        <fullName evidence="4">5-bromo-4-chloroindolyl phosphate hydrolysis protein</fullName>
    </recommendedName>
</protein>
<dbReference type="AlphaFoldDB" id="A0A1H0DXB2"/>
<keyword evidence="1" id="KW-1133">Transmembrane helix</keyword>
<dbReference type="EMBL" id="FNIX01000001">
    <property type="protein sequence ID" value="SDN74666.1"/>
    <property type="molecule type" value="Genomic_DNA"/>
</dbReference>
<name>A0A1H0DXB2_9PSEU</name>
<feature type="transmembrane region" description="Helical" evidence="1">
    <location>
        <begin position="61"/>
        <end position="90"/>
    </location>
</feature>
<accession>A0A1H0DXB2</accession>
<gene>
    <name evidence="2" type="ORF">SAMN05421507_101148</name>
</gene>
<keyword evidence="1" id="KW-0812">Transmembrane</keyword>
<evidence type="ECO:0000313" key="3">
    <source>
        <dbReference type="Proteomes" id="UP000199691"/>
    </source>
</evidence>
<proteinExistence type="predicted"/>
<dbReference type="Proteomes" id="UP000199691">
    <property type="component" value="Unassembled WGS sequence"/>
</dbReference>
<keyword evidence="1" id="KW-0472">Membrane</keyword>
<organism evidence="2 3">
    <name type="scientific">Lentzea jiangxiensis</name>
    <dbReference type="NCBI Taxonomy" id="641025"/>
    <lineage>
        <taxon>Bacteria</taxon>
        <taxon>Bacillati</taxon>
        <taxon>Actinomycetota</taxon>
        <taxon>Actinomycetes</taxon>
        <taxon>Pseudonocardiales</taxon>
        <taxon>Pseudonocardiaceae</taxon>
        <taxon>Lentzea</taxon>
    </lineage>
</organism>
<dbReference type="STRING" id="641025.SAMN05421507_101148"/>
<evidence type="ECO:0000256" key="1">
    <source>
        <dbReference type="SAM" id="Phobius"/>
    </source>
</evidence>
<keyword evidence="3" id="KW-1185">Reference proteome</keyword>
<reference evidence="3" key="1">
    <citation type="submission" date="2016-10" db="EMBL/GenBank/DDBJ databases">
        <authorList>
            <person name="Varghese N."/>
            <person name="Submissions S."/>
        </authorList>
    </citation>
    <scope>NUCLEOTIDE SEQUENCE [LARGE SCALE GENOMIC DNA]</scope>
    <source>
        <strain evidence="3">CGMCC 4.6609</strain>
    </source>
</reference>
<evidence type="ECO:0000313" key="2">
    <source>
        <dbReference type="EMBL" id="SDN74666.1"/>
    </source>
</evidence>